<feature type="compositionally biased region" description="Pro residues" evidence="1">
    <location>
        <begin position="1"/>
        <end position="13"/>
    </location>
</feature>
<evidence type="ECO:0000256" key="2">
    <source>
        <dbReference type="SAM" id="Phobius"/>
    </source>
</evidence>
<name>A0A4V2G6Q6_9ACTN</name>
<keyword evidence="2" id="KW-0472">Membrane</keyword>
<sequence>MTQPPYPGQPGPDPTGGYQPPAAPGQPAYPQPDSGAGYPPPGQGGYPQPDQGGYPQPDQGGYPPPGQGGYPPPGQPGFPPPGQPGLAPQFGAPAPKKKSSALKIVLISVAAILVLCVGGVVAFGFFAKDKFNEAKEQVDNVVAASKITVVEPQTLAGRDKVTDPSLAGSVDALDSEMSKISGTTSSVGAMYGDPAKQDLVMIAAASTLQGSEQGRFDEFTKGMSQGGFSVEGLKDTDPGPLGGIAKCGDTSAAGVPTAVCVWSDKGSVGMVAMLFKKSADLEKEFVTMRGQIELKQS</sequence>
<evidence type="ECO:0000256" key="1">
    <source>
        <dbReference type="SAM" id="MobiDB-lite"/>
    </source>
</evidence>
<keyword evidence="2" id="KW-1133">Transmembrane helix</keyword>
<dbReference type="Proteomes" id="UP000292564">
    <property type="component" value="Unassembled WGS sequence"/>
</dbReference>
<feature type="compositionally biased region" description="Low complexity" evidence="1">
    <location>
        <begin position="46"/>
        <end position="61"/>
    </location>
</feature>
<feature type="region of interest" description="Disordered" evidence="1">
    <location>
        <begin position="1"/>
        <end position="94"/>
    </location>
</feature>
<feature type="compositionally biased region" description="Pro residues" evidence="1">
    <location>
        <begin position="62"/>
        <end position="83"/>
    </location>
</feature>
<feature type="compositionally biased region" description="Low complexity" evidence="1">
    <location>
        <begin position="84"/>
        <end position="94"/>
    </location>
</feature>
<feature type="transmembrane region" description="Helical" evidence="2">
    <location>
        <begin position="104"/>
        <end position="127"/>
    </location>
</feature>
<dbReference type="AlphaFoldDB" id="A0A4V2G6Q6"/>
<dbReference type="EMBL" id="SHKY01000001">
    <property type="protein sequence ID" value="RZU49586.1"/>
    <property type="molecule type" value="Genomic_DNA"/>
</dbReference>
<keyword evidence="2" id="KW-0812">Transmembrane</keyword>
<accession>A0A4V2G6Q6</accession>
<feature type="compositionally biased region" description="Pro residues" evidence="1">
    <location>
        <begin position="21"/>
        <end position="30"/>
    </location>
</feature>
<evidence type="ECO:0008006" key="5">
    <source>
        <dbReference type="Google" id="ProtNLM"/>
    </source>
</evidence>
<gene>
    <name evidence="3" type="ORF">EV385_1339</name>
</gene>
<dbReference type="RefSeq" id="WP_207229771.1">
    <property type="nucleotide sequence ID" value="NZ_SHKY01000001.1"/>
</dbReference>
<keyword evidence="4" id="KW-1185">Reference proteome</keyword>
<comment type="caution">
    <text evidence="3">The sequence shown here is derived from an EMBL/GenBank/DDBJ whole genome shotgun (WGS) entry which is preliminary data.</text>
</comment>
<proteinExistence type="predicted"/>
<evidence type="ECO:0000313" key="3">
    <source>
        <dbReference type="EMBL" id="RZU49586.1"/>
    </source>
</evidence>
<reference evidence="3 4" key="1">
    <citation type="submission" date="2019-02" db="EMBL/GenBank/DDBJ databases">
        <title>Sequencing the genomes of 1000 actinobacteria strains.</title>
        <authorList>
            <person name="Klenk H.-P."/>
        </authorList>
    </citation>
    <scope>NUCLEOTIDE SEQUENCE [LARGE SCALE GENOMIC DNA]</scope>
    <source>
        <strain evidence="3 4">DSM 45162</strain>
    </source>
</reference>
<evidence type="ECO:0000313" key="4">
    <source>
        <dbReference type="Proteomes" id="UP000292564"/>
    </source>
</evidence>
<protein>
    <recommendedName>
        <fullName evidence="5">Flagellar basal body-associated protein FliL</fullName>
    </recommendedName>
</protein>
<organism evidence="3 4">
    <name type="scientific">Krasilnikovia cinnamomea</name>
    <dbReference type="NCBI Taxonomy" id="349313"/>
    <lineage>
        <taxon>Bacteria</taxon>
        <taxon>Bacillati</taxon>
        <taxon>Actinomycetota</taxon>
        <taxon>Actinomycetes</taxon>
        <taxon>Micromonosporales</taxon>
        <taxon>Micromonosporaceae</taxon>
        <taxon>Krasilnikovia</taxon>
    </lineage>
</organism>